<dbReference type="GO" id="GO:0005975">
    <property type="term" value="P:carbohydrate metabolic process"/>
    <property type="evidence" value="ECO:0007669"/>
    <property type="project" value="InterPro"/>
</dbReference>
<dbReference type="EMBL" id="LGKG01000144">
    <property type="protein sequence ID" value="KPC61840.1"/>
    <property type="molecule type" value="Genomic_DNA"/>
</dbReference>
<organism evidence="2 3">
    <name type="scientific">Streptomyces chattanoogensis</name>
    <dbReference type="NCBI Taxonomy" id="66876"/>
    <lineage>
        <taxon>Bacteria</taxon>
        <taxon>Bacillati</taxon>
        <taxon>Actinomycetota</taxon>
        <taxon>Actinomycetes</taxon>
        <taxon>Kitasatosporales</taxon>
        <taxon>Streptomycetaceae</taxon>
        <taxon>Streptomyces</taxon>
    </lineage>
</organism>
<dbReference type="Proteomes" id="UP000037982">
    <property type="component" value="Unassembled WGS sequence"/>
</dbReference>
<accession>A0A0N0GYS6</accession>
<keyword evidence="3" id="KW-1185">Reference proteome</keyword>
<dbReference type="SUPFAM" id="SSF88713">
    <property type="entry name" value="Glycoside hydrolase/deacetylase"/>
    <property type="match status" value="1"/>
</dbReference>
<dbReference type="AlphaFoldDB" id="A0A0N0GYS6"/>
<dbReference type="InterPro" id="IPR011330">
    <property type="entry name" value="Glyco_hydro/deAcase_b/a-brl"/>
</dbReference>
<evidence type="ECO:0000313" key="3">
    <source>
        <dbReference type="Proteomes" id="UP000037982"/>
    </source>
</evidence>
<gene>
    <name evidence="2" type="ORF">ADL29_22455</name>
</gene>
<proteinExistence type="predicted"/>
<dbReference type="RefSeq" id="WP_053925401.1">
    <property type="nucleotide sequence ID" value="NZ_LGKG01000144.1"/>
</dbReference>
<feature type="chain" id="PRO_5005850052" evidence="1">
    <location>
        <begin position="32"/>
        <end position="122"/>
    </location>
</feature>
<reference evidence="3" key="1">
    <citation type="submission" date="2015-07" db="EMBL/GenBank/DDBJ databases">
        <authorList>
            <person name="Ju K.-S."/>
            <person name="Doroghazi J.R."/>
            <person name="Metcalf W.W."/>
        </authorList>
    </citation>
    <scope>NUCLEOTIDE SEQUENCE [LARGE SCALE GENOMIC DNA]</scope>
    <source>
        <strain evidence="3">NRRL ISP-5002</strain>
    </source>
</reference>
<dbReference type="PATRIC" id="fig|66876.3.peg.4927"/>
<feature type="signal peptide" evidence="1">
    <location>
        <begin position="1"/>
        <end position="31"/>
    </location>
</feature>
<protein>
    <submittedName>
        <fullName evidence="2">Uncharacterized protein</fullName>
    </submittedName>
</protein>
<evidence type="ECO:0000256" key="1">
    <source>
        <dbReference type="SAM" id="SignalP"/>
    </source>
</evidence>
<keyword evidence="1" id="KW-0732">Signal</keyword>
<sequence length="122" mass="12621">MNGNPLRILSLAAAAVATATTLAISTGPAQALVGVDFLDRNSDGLPLQNEVDGDQNGCKVDSDVPGTTELDVANATTRAVEVWLNKSNCSGTPDAVIPAGQLMRVFDSGHQIGIHTWSHPAT</sequence>
<evidence type="ECO:0000313" key="2">
    <source>
        <dbReference type="EMBL" id="KPC61840.1"/>
    </source>
</evidence>
<name>A0A0N0GYS6_9ACTN</name>
<comment type="caution">
    <text evidence="2">The sequence shown here is derived from an EMBL/GenBank/DDBJ whole genome shotgun (WGS) entry which is preliminary data.</text>
</comment>